<dbReference type="GO" id="GO:0070043">
    <property type="term" value="F:rRNA (guanine-N7-)-methyltransferase activity"/>
    <property type="evidence" value="ECO:0007669"/>
    <property type="project" value="UniProtKB-UniRule"/>
</dbReference>
<keyword evidence="8" id="KW-1185">Reference proteome</keyword>
<keyword evidence="4 6" id="KW-0808">Transferase</keyword>
<comment type="similarity">
    <text evidence="6">Belongs to the methyltransferase superfamily. RNA methyltransferase RsmG family.</text>
</comment>
<feature type="binding site" evidence="6">
    <location>
        <begin position="144"/>
        <end position="145"/>
    </location>
    <ligand>
        <name>S-adenosyl-L-methionine</name>
        <dbReference type="ChEBI" id="CHEBI:59789"/>
    </ligand>
</feature>
<sequence>MTNHELRITNHKFPIGSAQWKYLIIEGAKTFDVCPDQEKTGQFAIHGLELLKWNRKMNLTAITDPLEVAVKHFLDSIAPAPVIPPSSSLLDIGSGGGFPGIPLKILIPSLSVTLIDTSRKKVSFQKHIIRTLKLGNIKARHIRAEDLAREKPFAKAFDVIICRALSSLDAFVAMARPLLAEHGMMIALKGKVSEAEIESWENLKTGKDGFSLVLKKYKLPYLGAERAIICLKRP</sequence>
<dbReference type="CDD" id="cd02440">
    <property type="entry name" value="AdoMet_MTases"/>
    <property type="match status" value="1"/>
</dbReference>
<keyword evidence="5 6" id="KW-0949">S-adenosyl-L-methionine</keyword>
<gene>
    <name evidence="6 7" type="primary">rsmG</name>
    <name evidence="7" type="ORF">dnm_058590</name>
</gene>
<dbReference type="EC" id="2.1.1.-" evidence="6"/>
<dbReference type="NCBIfam" id="TIGR00138">
    <property type="entry name" value="rsmG_gidB"/>
    <property type="match status" value="1"/>
</dbReference>
<dbReference type="EMBL" id="CP061800">
    <property type="protein sequence ID" value="QTA89802.1"/>
    <property type="molecule type" value="Genomic_DNA"/>
</dbReference>
<keyword evidence="1 6" id="KW-0963">Cytoplasm</keyword>
<dbReference type="InterPro" id="IPR029063">
    <property type="entry name" value="SAM-dependent_MTases_sf"/>
</dbReference>
<comment type="function">
    <text evidence="6">Specifically methylates the N7 position of a guanine in 16S rRNA.</text>
</comment>
<dbReference type="SUPFAM" id="SSF53335">
    <property type="entry name" value="S-adenosyl-L-methionine-dependent methyltransferases"/>
    <property type="match status" value="1"/>
</dbReference>
<comment type="subcellular location">
    <subcellularLocation>
        <location evidence="6">Cytoplasm</location>
    </subcellularLocation>
</comment>
<evidence type="ECO:0000313" key="8">
    <source>
        <dbReference type="Proteomes" id="UP000663722"/>
    </source>
</evidence>
<evidence type="ECO:0000313" key="7">
    <source>
        <dbReference type="EMBL" id="QTA89802.1"/>
    </source>
</evidence>
<accession>A0A975GQE7</accession>
<dbReference type="KEGG" id="dmm:dnm_058590"/>
<evidence type="ECO:0000256" key="3">
    <source>
        <dbReference type="ARBA" id="ARBA00022603"/>
    </source>
</evidence>
<evidence type="ECO:0000256" key="6">
    <source>
        <dbReference type="HAMAP-Rule" id="MF_00074"/>
    </source>
</evidence>
<proteinExistence type="inferred from homology"/>
<dbReference type="RefSeq" id="WP_207678270.1">
    <property type="nucleotide sequence ID" value="NZ_CP061800.1"/>
</dbReference>
<reference evidence="7" key="1">
    <citation type="journal article" date="2021" name="Microb. Physiol.">
        <title>Proteogenomic Insights into the Physiology of Marine, Sulfate-Reducing, Filamentous Desulfonema limicola and Desulfonema magnum.</title>
        <authorList>
            <person name="Schnaars V."/>
            <person name="Wohlbrand L."/>
            <person name="Scheve S."/>
            <person name="Hinrichs C."/>
            <person name="Reinhardt R."/>
            <person name="Rabus R."/>
        </authorList>
    </citation>
    <scope>NUCLEOTIDE SEQUENCE</scope>
    <source>
        <strain evidence="7">4be13</strain>
    </source>
</reference>
<protein>
    <recommendedName>
        <fullName evidence="6">Ribosomal RNA small subunit methyltransferase G</fullName>
        <ecNumber evidence="6">2.1.1.-</ecNumber>
    </recommendedName>
    <alternativeName>
        <fullName evidence="6">16S rRNA 7-methylguanosine methyltransferase</fullName>
        <shortName evidence="6">16S rRNA m7G methyltransferase</shortName>
    </alternativeName>
</protein>
<dbReference type="InterPro" id="IPR003682">
    <property type="entry name" value="rRNA_ssu_MeTfrase_G"/>
</dbReference>
<organism evidence="7 8">
    <name type="scientific">Desulfonema magnum</name>
    <dbReference type="NCBI Taxonomy" id="45655"/>
    <lineage>
        <taxon>Bacteria</taxon>
        <taxon>Pseudomonadati</taxon>
        <taxon>Thermodesulfobacteriota</taxon>
        <taxon>Desulfobacteria</taxon>
        <taxon>Desulfobacterales</taxon>
        <taxon>Desulfococcaceae</taxon>
        <taxon>Desulfonema</taxon>
    </lineage>
</organism>
<dbReference type="Pfam" id="PF02527">
    <property type="entry name" value="GidB"/>
    <property type="match status" value="1"/>
</dbReference>
<evidence type="ECO:0000256" key="5">
    <source>
        <dbReference type="ARBA" id="ARBA00022691"/>
    </source>
</evidence>
<dbReference type="Proteomes" id="UP000663722">
    <property type="component" value="Chromosome"/>
</dbReference>
<feature type="binding site" evidence="6">
    <location>
        <position position="98"/>
    </location>
    <ligand>
        <name>S-adenosyl-L-methionine</name>
        <dbReference type="ChEBI" id="CHEBI:59789"/>
    </ligand>
</feature>
<dbReference type="Gene3D" id="3.40.50.150">
    <property type="entry name" value="Vaccinia Virus protein VP39"/>
    <property type="match status" value="1"/>
</dbReference>
<feature type="binding site" evidence="6">
    <location>
        <position position="163"/>
    </location>
    <ligand>
        <name>S-adenosyl-L-methionine</name>
        <dbReference type="ChEBI" id="CHEBI:59789"/>
    </ligand>
</feature>
<dbReference type="AlphaFoldDB" id="A0A975GQE7"/>
<evidence type="ECO:0000256" key="2">
    <source>
        <dbReference type="ARBA" id="ARBA00022552"/>
    </source>
</evidence>
<feature type="binding site" evidence="6">
    <location>
        <position position="93"/>
    </location>
    <ligand>
        <name>S-adenosyl-L-methionine</name>
        <dbReference type="ChEBI" id="CHEBI:59789"/>
    </ligand>
</feature>
<feature type="binding site" evidence="6">
    <location>
        <begin position="116"/>
        <end position="118"/>
    </location>
    <ligand>
        <name>S-adenosyl-L-methionine</name>
        <dbReference type="ChEBI" id="CHEBI:59789"/>
    </ligand>
</feature>
<evidence type="ECO:0000256" key="1">
    <source>
        <dbReference type="ARBA" id="ARBA00022490"/>
    </source>
</evidence>
<name>A0A975GQE7_9BACT</name>
<keyword evidence="3 6" id="KW-0489">Methyltransferase</keyword>
<dbReference type="PANTHER" id="PTHR31760">
    <property type="entry name" value="S-ADENOSYL-L-METHIONINE-DEPENDENT METHYLTRANSFERASES SUPERFAMILY PROTEIN"/>
    <property type="match status" value="1"/>
</dbReference>
<dbReference type="HAMAP" id="MF_00074">
    <property type="entry name" value="16SrRNA_methyltr_G"/>
    <property type="match status" value="1"/>
</dbReference>
<keyword evidence="2 6" id="KW-0698">rRNA processing</keyword>
<dbReference type="GO" id="GO:0005829">
    <property type="term" value="C:cytosol"/>
    <property type="evidence" value="ECO:0007669"/>
    <property type="project" value="TreeGrafter"/>
</dbReference>
<evidence type="ECO:0000256" key="4">
    <source>
        <dbReference type="ARBA" id="ARBA00022679"/>
    </source>
</evidence>
<dbReference type="PANTHER" id="PTHR31760:SF0">
    <property type="entry name" value="S-ADENOSYL-L-METHIONINE-DEPENDENT METHYLTRANSFERASES SUPERFAMILY PROTEIN"/>
    <property type="match status" value="1"/>
</dbReference>